<keyword evidence="2" id="KW-1185">Reference proteome</keyword>
<protein>
    <submittedName>
        <fullName evidence="1">Uncharacterized protein</fullName>
    </submittedName>
</protein>
<dbReference type="EMBL" id="ML120362">
    <property type="protein sequence ID" value="RPB03530.1"/>
    <property type="molecule type" value="Genomic_DNA"/>
</dbReference>
<proteinExistence type="predicted"/>
<organism evidence="1 2">
    <name type="scientific">Choiromyces venosus 120613-1</name>
    <dbReference type="NCBI Taxonomy" id="1336337"/>
    <lineage>
        <taxon>Eukaryota</taxon>
        <taxon>Fungi</taxon>
        <taxon>Dikarya</taxon>
        <taxon>Ascomycota</taxon>
        <taxon>Pezizomycotina</taxon>
        <taxon>Pezizomycetes</taxon>
        <taxon>Pezizales</taxon>
        <taxon>Tuberaceae</taxon>
        <taxon>Choiromyces</taxon>
    </lineage>
</organism>
<evidence type="ECO:0000313" key="1">
    <source>
        <dbReference type="EMBL" id="RPB03530.1"/>
    </source>
</evidence>
<reference evidence="1 2" key="1">
    <citation type="journal article" date="2018" name="Nat. Ecol. Evol.">
        <title>Pezizomycetes genomes reveal the molecular basis of ectomycorrhizal truffle lifestyle.</title>
        <authorList>
            <person name="Murat C."/>
            <person name="Payen T."/>
            <person name="Noel B."/>
            <person name="Kuo A."/>
            <person name="Morin E."/>
            <person name="Chen J."/>
            <person name="Kohler A."/>
            <person name="Krizsan K."/>
            <person name="Balestrini R."/>
            <person name="Da Silva C."/>
            <person name="Montanini B."/>
            <person name="Hainaut M."/>
            <person name="Levati E."/>
            <person name="Barry K.W."/>
            <person name="Belfiori B."/>
            <person name="Cichocki N."/>
            <person name="Clum A."/>
            <person name="Dockter R.B."/>
            <person name="Fauchery L."/>
            <person name="Guy J."/>
            <person name="Iotti M."/>
            <person name="Le Tacon F."/>
            <person name="Lindquist E.A."/>
            <person name="Lipzen A."/>
            <person name="Malagnac F."/>
            <person name="Mello A."/>
            <person name="Molinier V."/>
            <person name="Miyauchi S."/>
            <person name="Poulain J."/>
            <person name="Riccioni C."/>
            <person name="Rubini A."/>
            <person name="Sitrit Y."/>
            <person name="Splivallo R."/>
            <person name="Traeger S."/>
            <person name="Wang M."/>
            <person name="Zifcakova L."/>
            <person name="Wipf D."/>
            <person name="Zambonelli A."/>
            <person name="Paolocci F."/>
            <person name="Nowrousian M."/>
            <person name="Ottonello S."/>
            <person name="Baldrian P."/>
            <person name="Spatafora J.W."/>
            <person name="Henrissat B."/>
            <person name="Nagy L.G."/>
            <person name="Aury J.M."/>
            <person name="Wincker P."/>
            <person name="Grigoriev I.V."/>
            <person name="Bonfante P."/>
            <person name="Martin F.M."/>
        </authorList>
    </citation>
    <scope>NUCLEOTIDE SEQUENCE [LARGE SCALE GENOMIC DNA]</scope>
    <source>
        <strain evidence="1 2">120613-1</strain>
    </source>
</reference>
<dbReference type="Proteomes" id="UP000276215">
    <property type="component" value="Unassembled WGS sequence"/>
</dbReference>
<dbReference type="AlphaFoldDB" id="A0A3N4JYU9"/>
<sequence>MFVIAASDDRPRLRLGLGGRDQGINSGSIAAAGSLKYLWCASRVRVNWNWSDLSTTGLG</sequence>
<name>A0A3N4JYU9_9PEZI</name>
<evidence type="ECO:0000313" key="2">
    <source>
        <dbReference type="Proteomes" id="UP000276215"/>
    </source>
</evidence>
<accession>A0A3N4JYU9</accession>
<gene>
    <name evidence="1" type="ORF">L873DRAFT_1800631</name>
</gene>